<sequence>MPGSVFRQAVRDATGITWEAWVAALQQAVDPSWSREEIKAHIGEYFQVTDEWAEWLAVMYGQLLGRIPVGVTKDAGVQIGVRKTVALEKEEVWGFLTSPQGLPLWLGDVSGFRLQKGYEFQSAEGITGKLTVVLPNQKLRMRWKLPEWEKPSRLQLLLLSVASGKTTVAIHQEMLEDVYVRELMRRFWAEKLKQIKNHLEAGR</sequence>
<proteinExistence type="inferred from homology"/>
<protein>
    <submittedName>
        <fullName evidence="3">ATPase</fullName>
    </submittedName>
</protein>
<dbReference type="InterPro" id="IPR023393">
    <property type="entry name" value="START-like_dom_sf"/>
</dbReference>
<dbReference type="InterPro" id="IPR013538">
    <property type="entry name" value="ASHA1/2-like_C"/>
</dbReference>
<evidence type="ECO:0000313" key="3">
    <source>
        <dbReference type="EMBL" id="REJ30036.1"/>
    </source>
</evidence>
<feature type="domain" description="Activator of Hsp90 ATPase homologue 1/2-like C-terminal" evidence="2">
    <location>
        <begin position="89"/>
        <end position="200"/>
    </location>
</feature>
<evidence type="ECO:0000256" key="1">
    <source>
        <dbReference type="ARBA" id="ARBA00006817"/>
    </source>
</evidence>
<name>A0A3E0K7I0_9BACI</name>
<dbReference type="Pfam" id="PF08327">
    <property type="entry name" value="AHSA1"/>
    <property type="match status" value="1"/>
</dbReference>
<comment type="caution">
    <text evidence="3">The sequence shown here is derived from an EMBL/GenBank/DDBJ whole genome shotgun (WGS) entry which is preliminary data.</text>
</comment>
<evidence type="ECO:0000313" key="4">
    <source>
        <dbReference type="Proteomes" id="UP000257014"/>
    </source>
</evidence>
<organism evidence="3 4">
    <name type="scientific">Caldibacillus debilis</name>
    <dbReference type="NCBI Taxonomy" id="301148"/>
    <lineage>
        <taxon>Bacteria</taxon>
        <taxon>Bacillati</taxon>
        <taxon>Bacillota</taxon>
        <taxon>Bacilli</taxon>
        <taxon>Bacillales</taxon>
        <taxon>Bacillaceae</taxon>
        <taxon>Caldibacillus</taxon>
    </lineage>
</organism>
<dbReference type="Gene3D" id="3.30.530.20">
    <property type="match status" value="1"/>
</dbReference>
<dbReference type="SUPFAM" id="SSF55961">
    <property type="entry name" value="Bet v1-like"/>
    <property type="match status" value="1"/>
</dbReference>
<dbReference type="Proteomes" id="UP000257014">
    <property type="component" value="Unassembled WGS sequence"/>
</dbReference>
<accession>A0A3E0K7I0</accession>
<comment type="similarity">
    <text evidence="1">Belongs to the AHA1 family.</text>
</comment>
<gene>
    <name evidence="3" type="ORF">C6P37_04260</name>
</gene>
<evidence type="ECO:0000259" key="2">
    <source>
        <dbReference type="Pfam" id="PF08327"/>
    </source>
</evidence>
<dbReference type="AlphaFoldDB" id="A0A3E0K7I0"/>
<dbReference type="EMBL" id="QEWE01000012">
    <property type="protein sequence ID" value="REJ30036.1"/>
    <property type="molecule type" value="Genomic_DNA"/>
</dbReference>
<reference evidence="3 4" key="1">
    <citation type="submission" date="2018-03" db="EMBL/GenBank/DDBJ databases">
        <authorList>
            <person name="Keele B.F."/>
        </authorList>
    </citation>
    <scope>NUCLEOTIDE SEQUENCE [LARGE SCALE GENOMIC DNA]</scope>
    <source>
        <strain evidence="3">ZCTH4_d</strain>
    </source>
</reference>